<accession>A0AAX3AV64</accession>
<evidence type="ECO:0000313" key="2">
    <source>
        <dbReference type="Proteomes" id="UP001157381"/>
    </source>
</evidence>
<dbReference type="Pfam" id="PF11077">
    <property type="entry name" value="DUF2616"/>
    <property type="match status" value="1"/>
</dbReference>
<keyword evidence="2" id="KW-1185">Reference proteome</keyword>
<organism evidence="1 2">
    <name type="scientific">Olene mendosa nucleopolyhedrovirus</name>
    <dbReference type="NCBI Taxonomy" id="2933796"/>
    <lineage>
        <taxon>Viruses</taxon>
        <taxon>Viruses incertae sedis</taxon>
        <taxon>Naldaviricetes</taxon>
        <taxon>Lefavirales</taxon>
        <taxon>Baculoviridae</taxon>
        <taxon>Alphabaculovirus</taxon>
        <taxon>Alphabaculovirus olmendosae</taxon>
    </lineage>
</organism>
<dbReference type="InterPro" id="IPR020201">
    <property type="entry name" value="AcMNPV_Orf52"/>
</dbReference>
<name>A0AAX3AV64_9ABAC</name>
<dbReference type="GeneID" id="80544222"/>
<evidence type="ECO:0008006" key="3">
    <source>
        <dbReference type="Google" id="ProtNLM"/>
    </source>
</evidence>
<dbReference type="RefSeq" id="YP_010805328.1">
    <property type="nucleotide sequence ID" value="NC_077147.1"/>
</dbReference>
<reference evidence="1 2" key="1">
    <citation type="journal article" date="2022" name="Virus Genes">
        <title>The complete genome sequence of an alphabaculovirus from the brown tussock moth, Olene mendosa Hubner, expands our knowledge of lymantriine baculovirus diversity and evolution.</title>
        <authorList>
            <person name="Harrison R.L."/>
            <person name="Rowley D.L."/>
        </authorList>
    </citation>
    <scope>NUCLEOTIDE SEQUENCE [LARGE SCALE GENOMIC DNA]</scope>
    <source>
        <strain evidence="1">435</strain>
    </source>
</reference>
<proteinExistence type="predicted"/>
<dbReference type="Proteomes" id="UP001157381">
    <property type="component" value="Segment"/>
</dbReference>
<evidence type="ECO:0000313" key="1">
    <source>
        <dbReference type="EMBL" id="UOQ18827.1"/>
    </source>
</evidence>
<dbReference type="EMBL" id="MZ766431">
    <property type="protein sequence ID" value="UOQ18827.1"/>
    <property type="molecule type" value="Genomic_DNA"/>
</dbReference>
<dbReference type="KEGG" id="vg:80544222"/>
<protein>
    <recommendedName>
        <fullName evidence="3">Ac52</fullName>
    </recommendedName>
</protein>
<sequence>MELIKPFVKYSRAYRTCNDSVAKNKILHEWVREVDGCRRSDSDRPSNNFFCDFCQAPCDEIAICACRHCFFPRCTSRLEQELTTYALLSVCYWELQESERRSPNVRTVWLERIKFIWITHEDADKVYRFNAARSDNELVCVQCRHPIDYRVYKHFEGKSHDSFNVNLFCSHCLFPIFDIYYR</sequence>